<feature type="transmembrane region" description="Helical" evidence="1">
    <location>
        <begin position="247"/>
        <end position="268"/>
    </location>
</feature>
<protein>
    <submittedName>
        <fullName evidence="2">Short-chain fatty acids transporter</fullName>
    </submittedName>
</protein>
<dbReference type="AlphaFoldDB" id="A0AAX2J7S5"/>
<dbReference type="EMBL" id="LS483487">
    <property type="protein sequence ID" value="SQI99689.1"/>
    <property type="molecule type" value="Genomic_DNA"/>
</dbReference>
<evidence type="ECO:0000313" key="3">
    <source>
        <dbReference type="Proteomes" id="UP000249008"/>
    </source>
</evidence>
<feature type="transmembrane region" description="Helical" evidence="1">
    <location>
        <begin position="314"/>
        <end position="336"/>
    </location>
</feature>
<keyword evidence="1" id="KW-0472">Membrane</keyword>
<keyword evidence="1" id="KW-1133">Transmembrane helix</keyword>
<dbReference type="KEGG" id="ful:C4N20_08355"/>
<sequence>MIKKLTNFCTNMVQAFLPDPFIFALILSAIVFLLGVLTNGETPYQMVLHWGNGFWGFLGFSMQMVLVIIFGNCLATAPIFHKLVKKLALIPKTPKQAVAFVTFSAAIATLIQWGFGLVIGAILAKEVAKTVRKVDYPLLIASAYSTFMLSVLTSSITLKAASNVDELTKITGGTVTELISLGSTSYHITTLIALLIMLITLPLLNAAMHPSEENTKTIDANLLKEETVVMERPAKPTVAQRLEYSKIIPVLIFISGITFVINHFFILGKSLNIDIMNFILLIFGILLHKTPINYIQAVGNAARNSAGIILQFPFYAGIMGMMTGLNSTGVSIAGLISEKMVAMSTINTFPLLSFGSAAIVNMFVPSAGGQWAVQAPVLFPAGHALGVSPALTTMSLCWGDTWTNMIQPFWALPALGIAKLGVRDIMGYCVMVFLWTGIIILASILMWTFLF</sequence>
<feature type="transmembrane region" description="Helical" evidence="1">
    <location>
        <begin position="98"/>
        <end position="124"/>
    </location>
</feature>
<feature type="transmembrane region" description="Helical" evidence="1">
    <location>
        <begin position="178"/>
        <end position="204"/>
    </location>
</feature>
<dbReference type="GO" id="GO:0005886">
    <property type="term" value="C:plasma membrane"/>
    <property type="evidence" value="ECO:0007669"/>
    <property type="project" value="TreeGrafter"/>
</dbReference>
<dbReference type="GeneID" id="78454819"/>
<dbReference type="PANTHER" id="PTHR41983:SF2">
    <property type="entry name" value="SHORT-CHAIN FATTY ACID TRANSPORTER-RELATED"/>
    <property type="match status" value="1"/>
</dbReference>
<reference evidence="2 3" key="1">
    <citation type="submission" date="2018-06" db="EMBL/GenBank/DDBJ databases">
        <authorList>
            <consortium name="Pathogen Informatics"/>
            <person name="Doyle S."/>
        </authorList>
    </citation>
    <scope>NUCLEOTIDE SEQUENCE [LARGE SCALE GENOMIC DNA]</scope>
    <source>
        <strain evidence="2 3">NCTC12112</strain>
    </source>
</reference>
<evidence type="ECO:0000313" key="2">
    <source>
        <dbReference type="EMBL" id="SQI99689.1"/>
    </source>
</evidence>
<dbReference type="Pfam" id="PF02667">
    <property type="entry name" value="SCFA_trans"/>
    <property type="match status" value="1"/>
</dbReference>
<dbReference type="Proteomes" id="UP000249008">
    <property type="component" value="Chromosome 1"/>
</dbReference>
<feature type="transmembrane region" description="Helical" evidence="1">
    <location>
        <begin position="57"/>
        <end position="77"/>
    </location>
</feature>
<feature type="transmembrane region" description="Helical" evidence="1">
    <location>
        <begin position="275"/>
        <end position="294"/>
    </location>
</feature>
<keyword evidence="1" id="KW-0812">Transmembrane</keyword>
<evidence type="ECO:0000256" key="1">
    <source>
        <dbReference type="SAM" id="Phobius"/>
    </source>
</evidence>
<dbReference type="InterPro" id="IPR006160">
    <property type="entry name" value="SCFA_transpt_AtoE"/>
</dbReference>
<dbReference type="PANTHER" id="PTHR41983">
    <property type="entry name" value="SHORT-CHAIN FATTY ACID TRANSPORTER-RELATED"/>
    <property type="match status" value="1"/>
</dbReference>
<organism evidence="2 3">
    <name type="scientific">Fusobacterium ulcerans</name>
    <dbReference type="NCBI Taxonomy" id="861"/>
    <lineage>
        <taxon>Bacteria</taxon>
        <taxon>Fusobacteriati</taxon>
        <taxon>Fusobacteriota</taxon>
        <taxon>Fusobacteriia</taxon>
        <taxon>Fusobacteriales</taxon>
        <taxon>Fusobacteriaceae</taxon>
        <taxon>Fusobacterium</taxon>
    </lineage>
</organism>
<dbReference type="RefSeq" id="WP_005978984.1">
    <property type="nucleotide sequence ID" value="NZ_CABKNW010000004.1"/>
</dbReference>
<proteinExistence type="predicted"/>
<feature type="transmembrane region" description="Helical" evidence="1">
    <location>
        <begin position="425"/>
        <end position="450"/>
    </location>
</feature>
<feature type="transmembrane region" description="Helical" evidence="1">
    <location>
        <begin position="348"/>
        <end position="368"/>
    </location>
</feature>
<accession>A0AAX2J7S5</accession>
<feature type="transmembrane region" description="Helical" evidence="1">
    <location>
        <begin position="136"/>
        <end position="158"/>
    </location>
</feature>
<feature type="transmembrane region" description="Helical" evidence="1">
    <location>
        <begin position="21"/>
        <end position="37"/>
    </location>
</feature>
<name>A0AAX2J7S5_9FUSO</name>
<gene>
    <name evidence="2" type="primary">atoE_1</name>
    <name evidence="2" type="ORF">NCTC12112_00221</name>
</gene>